<dbReference type="RefSeq" id="WP_186407691.1">
    <property type="nucleotide sequence ID" value="NZ_FLQX01000120.1"/>
</dbReference>
<dbReference type="EMBL" id="FLQX01000120">
    <property type="protein sequence ID" value="SBT07424.1"/>
    <property type="molecule type" value="Genomic_DNA"/>
</dbReference>
<keyword evidence="1" id="KW-0812">Transmembrane</keyword>
<dbReference type="SUPFAM" id="SSF53850">
    <property type="entry name" value="Periplasmic binding protein-like II"/>
    <property type="match status" value="1"/>
</dbReference>
<organism evidence="2 3">
    <name type="scientific">Candidatus Accumulibacter aalborgensis</name>
    <dbReference type="NCBI Taxonomy" id="1860102"/>
    <lineage>
        <taxon>Bacteria</taxon>
        <taxon>Pseudomonadati</taxon>
        <taxon>Pseudomonadota</taxon>
        <taxon>Betaproteobacteria</taxon>
        <taxon>Candidatus Accumulibacter</taxon>
    </lineage>
</organism>
<dbReference type="STRING" id="1860102.ACCAA_430029"/>
<evidence type="ECO:0000256" key="1">
    <source>
        <dbReference type="SAM" id="Phobius"/>
    </source>
</evidence>
<proteinExistence type="predicted"/>
<protein>
    <submittedName>
        <fullName evidence="2">TRAP-type uncharacterized transport system periplasmic component-like protein (Modular protein)</fullName>
    </submittedName>
</protein>
<dbReference type="PANTHER" id="PTHR42941:SF1">
    <property type="entry name" value="SLL1037 PROTEIN"/>
    <property type="match status" value="1"/>
</dbReference>
<dbReference type="InterPro" id="IPR011852">
    <property type="entry name" value="TRAP_TAXI"/>
</dbReference>
<keyword evidence="1" id="KW-1133">Transmembrane helix</keyword>
<dbReference type="NCBIfam" id="TIGR02122">
    <property type="entry name" value="TRAP_TAXI"/>
    <property type="match status" value="1"/>
</dbReference>
<accession>A0A1A8XQJ2</accession>
<keyword evidence="3" id="KW-1185">Reference proteome</keyword>
<dbReference type="Gene3D" id="3.40.190.10">
    <property type="entry name" value="Periplasmic binding protein-like II"/>
    <property type="match status" value="2"/>
</dbReference>
<evidence type="ECO:0000313" key="3">
    <source>
        <dbReference type="Proteomes" id="UP000199169"/>
    </source>
</evidence>
<sequence>MVRTIAIAGFLLLAAGATAVAWAWYPWVFSASYTIRVATGPIGSDWQKFLEAFKHEMEQERPRLRLALEETVSLQKSAEALQNGDVDLAIVRSDDPAAASGGTIVIVRRIPLVIMVPAQSSVKAMNDLVGKRIAVLEGTSEGDPLLTTVMELYGLEPSNMVKTSAAEVGALLRDKRVAAVFAMAPDGPGAITEAVKAIAKATRKPPRFLDLEEAKAIAARNPVYEEVDIPQGAFVVAPAIPGEEVTTVGVTVRLVARSSMLNYVAGEITRLLLATRAKLAATVPTAGEIEAPDTDKKGVLPVHPGAAAYLDGAQESLFEQAMTQLFNISIIGGILGSMAFGVSTLWRRHRAEETQKMVARLPAMLREAKSVPLGRLDEMEDELDTLSGWLLDRFVQEHIPPERISGVSAIISEIRLAIERRRKVA</sequence>
<evidence type="ECO:0000313" key="2">
    <source>
        <dbReference type="EMBL" id="SBT07424.1"/>
    </source>
</evidence>
<dbReference type="PANTHER" id="PTHR42941">
    <property type="entry name" value="SLL1037 PROTEIN"/>
    <property type="match status" value="1"/>
</dbReference>
<dbReference type="AlphaFoldDB" id="A0A1A8XQJ2"/>
<dbReference type="Proteomes" id="UP000199169">
    <property type="component" value="Unassembled WGS sequence"/>
</dbReference>
<dbReference type="Pfam" id="PF16868">
    <property type="entry name" value="NMT1_3"/>
    <property type="match status" value="1"/>
</dbReference>
<keyword evidence="1" id="KW-0472">Membrane</keyword>
<reference evidence="3" key="1">
    <citation type="submission" date="2016-06" db="EMBL/GenBank/DDBJ databases">
        <authorList>
            <person name="McIlroy S.J."/>
            <person name="Karst S.M."/>
            <person name="Albertsen M."/>
        </authorList>
    </citation>
    <scope>NUCLEOTIDE SEQUENCE [LARGE SCALE GENOMIC DNA]</scope>
</reference>
<feature type="transmembrane region" description="Helical" evidence="1">
    <location>
        <begin position="325"/>
        <end position="346"/>
    </location>
</feature>
<name>A0A1A8XQJ2_9PROT</name>
<gene>
    <name evidence="2" type="ORF">ACCAA_430029</name>
</gene>